<reference evidence="5" key="3">
    <citation type="submission" date="2015-06" db="UniProtKB">
        <authorList>
            <consortium name="EnsemblMetazoa"/>
        </authorList>
    </citation>
    <scope>IDENTIFICATION</scope>
</reference>
<dbReference type="EMBL" id="KB300094">
    <property type="protein sequence ID" value="ELU07216.1"/>
    <property type="molecule type" value="Genomic_DNA"/>
</dbReference>
<evidence type="ECO:0000256" key="1">
    <source>
        <dbReference type="ARBA" id="ARBA00022679"/>
    </source>
</evidence>
<dbReference type="PANTHER" id="PTHR23342">
    <property type="entry name" value="N-ACETYLGLUTAMATE SYNTHASE"/>
    <property type="match status" value="1"/>
</dbReference>
<dbReference type="CDD" id="cd04265">
    <property type="entry name" value="DUF619-NAGS-U"/>
    <property type="match status" value="1"/>
</dbReference>
<dbReference type="Gene3D" id="3.40.630.30">
    <property type="match status" value="1"/>
</dbReference>
<dbReference type="GO" id="GO:0004042">
    <property type="term" value="F:L-glutamate N-acetyltransferase activity"/>
    <property type="evidence" value="ECO:0007669"/>
    <property type="project" value="TreeGrafter"/>
</dbReference>
<evidence type="ECO:0000313" key="6">
    <source>
        <dbReference type="Proteomes" id="UP000014760"/>
    </source>
</evidence>
<feature type="compositionally biased region" description="Basic and acidic residues" evidence="2">
    <location>
        <begin position="30"/>
        <end position="42"/>
    </location>
</feature>
<dbReference type="OMA" id="FQTCYHS"/>
<accession>R7UV04</accession>
<keyword evidence="6" id="KW-1185">Reference proteome</keyword>
<dbReference type="STRING" id="283909.R7UV04"/>
<organism evidence="4">
    <name type="scientific">Capitella teleta</name>
    <name type="common">Polychaete worm</name>
    <dbReference type="NCBI Taxonomy" id="283909"/>
    <lineage>
        <taxon>Eukaryota</taxon>
        <taxon>Metazoa</taxon>
        <taxon>Spiralia</taxon>
        <taxon>Lophotrochozoa</taxon>
        <taxon>Annelida</taxon>
        <taxon>Polychaeta</taxon>
        <taxon>Sedentaria</taxon>
        <taxon>Scolecida</taxon>
        <taxon>Capitellidae</taxon>
        <taxon>Capitella</taxon>
    </lineage>
</organism>
<name>R7UV04_CAPTE</name>
<dbReference type="GO" id="GO:0006536">
    <property type="term" value="P:glutamate metabolic process"/>
    <property type="evidence" value="ECO:0007669"/>
    <property type="project" value="TreeGrafter"/>
</dbReference>
<gene>
    <name evidence="4" type="ORF">CAPTEDRAFT_220382</name>
</gene>
<dbReference type="AlphaFoldDB" id="R7UV04"/>
<evidence type="ECO:0000313" key="4">
    <source>
        <dbReference type="EMBL" id="ELU07216.1"/>
    </source>
</evidence>
<dbReference type="EnsemblMetazoa" id="CapteT220382">
    <property type="protein sequence ID" value="CapteP220382"/>
    <property type="gene ID" value="CapteG220382"/>
</dbReference>
<keyword evidence="1" id="KW-0808">Transferase</keyword>
<protein>
    <recommendedName>
        <fullName evidence="3">N-acetyltransferase domain-containing protein</fullName>
    </recommendedName>
</protein>
<dbReference type="EMBL" id="AMQN01001140">
    <property type="status" value="NOT_ANNOTATED_CDS"/>
    <property type="molecule type" value="Genomic_DNA"/>
</dbReference>
<dbReference type="Proteomes" id="UP000014760">
    <property type="component" value="Unassembled WGS sequence"/>
</dbReference>
<evidence type="ECO:0000313" key="5">
    <source>
        <dbReference type="EnsemblMetazoa" id="CapteP220382"/>
    </source>
</evidence>
<evidence type="ECO:0000256" key="2">
    <source>
        <dbReference type="SAM" id="MobiDB-lite"/>
    </source>
</evidence>
<dbReference type="PROSITE" id="PS51731">
    <property type="entry name" value="GNAT_NAGS"/>
    <property type="match status" value="1"/>
</dbReference>
<dbReference type="InterPro" id="IPR036393">
    <property type="entry name" value="AceGlu_kinase-like_sf"/>
</dbReference>
<dbReference type="GO" id="GO:0005759">
    <property type="term" value="C:mitochondrial matrix"/>
    <property type="evidence" value="ECO:0007669"/>
    <property type="project" value="TreeGrafter"/>
</dbReference>
<evidence type="ECO:0000259" key="3">
    <source>
        <dbReference type="PROSITE" id="PS51731"/>
    </source>
</evidence>
<reference evidence="6" key="1">
    <citation type="submission" date="2012-12" db="EMBL/GenBank/DDBJ databases">
        <authorList>
            <person name="Hellsten U."/>
            <person name="Grimwood J."/>
            <person name="Chapman J.A."/>
            <person name="Shapiro H."/>
            <person name="Aerts A."/>
            <person name="Otillar R.P."/>
            <person name="Terry A.Y."/>
            <person name="Boore J.L."/>
            <person name="Simakov O."/>
            <person name="Marletaz F."/>
            <person name="Cho S.-J."/>
            <person name="Edsinger-Gonzales E."/>
            <person name="Havlak P."/>
            <person name="Kuo D.-H."/>
            <person name="Larsson T."/>
            <person name="Lv J."/>
            <person name="Arendt D."/>
            <person name="Savage R."/>
            <person name="Osoegawa K."/>
            <person name="de Jong P."/>
            <person name="Lindberg D.R."/>
            <person name="Seaver E.C."/>
            <person name="Weisblat D.A."/>
            <person name="Putnam N.H."/>
            <person name="Grigoriev I.V."/>
            <person name="Rokhsar D.S."/>
        </authorList>
    </citation>
    <scope>NUCLEOTIDE SEQUENCE</scope>
    <source>
        <strain evidence="6">I ESC-2004</strain>
    </source>
</reference>
<proteinExistence type="predicted"/>
<dbReference type="Pfam" id="PF00696">
    <property type="entry name" value="AA_kinase"/>
    <property type="match status" value="1"/>
</dbReference>
<dbReference type="Gene3D" id="3.40.1160.10">
    <property type="entry name" value="Acetylglutamate kinase-like"/>
    <property type="match status" value="1"/>
</dbReference>
<dbReference type="SUPFAM" id="SSF53633">
    <property type="entry name" value="Carbamate kinase-like"/>
    <property type="match status" value="1"/>
</dbReference>
<feature type="compositionally biased region" description="Polar residues" evidence="2">
    <location>
        <begin position="43"/>
        <end position="52"/>
    </location>
</feature>
<dbReference type="PANTHER" id="PTHR23342:SF0">
    <property type="entry name" value="N-ACETYLGLUTAMATE SYNTHASE, MITOCHONDRIAL"/>
    <property type="match status" value="1"/>
</dbReference>
<feature type="domain" description="N-acetyltransferase" evidence="3">
    <location>
        <begin position="351"/>
        <end position="501"/>
    </location>
</feature>
<dbReference type="OrthoDB" id="438291at2759"/>
<dbReference type="InterPro" id="IPR001048">
    <property type="entry name" value="Asp/Glu/Uridylate_kinase"/>
</dbReference>
<dbReference type="HOGENOM" id="CLU_034853_0_0_1"/>
<sequence>MKIIPPRHVCNLPSSAAKLVRHCSRKCSSDIDPTHRGHDRSPTRSTGCLQQGSHGNCCSMHTSTQPKDPGYTQMVKMSSFTLNGNGHDLKRFLEEVGTNAKEARFWLRHFQKAAEPCHPFAIIQLEPDILQDPALLEQLASSVAFLHRHSMKCVIVHGAPKSHATDLSQALAEMSTFSMQLVSILEHHGALARPLFAGNGVLTAEESSGCAGVLSQVSPQAVKWALRSGHVPILQCVGQSQTGQLLLLDVDHTTAELSKVMGPLKVMFVNCTGGITNDDGEVVANVNLPMDMESITNQSWCTSPVQDKVKYISQLLDALPSQSSVVITSAQSLLTELFTHHGSGTFFKIMDPMHVYTSLNEIDTERLEKLLEKGFGRELEEGYFEAIAPQLHSIYLIEGYSGAAVILRNSETSVPYLDKFVVLTSKQGENVGQMLWEQIRKDFPSLYWRSRNSNLINPWYFQRSEGSWTNGAWTVFWYGCATHKASSLLIESALSLPSSFKKPDARKAISASKIAFGK</sequence>
<dbReference type="GO" id="GO:0006526">
    <property type="term" value="P:L-arginine biosynthetic process"/>
    <property type="evidence" value="ECO:0007669"/>
    <property type="project" value="TreeGrafter"/>
</dbReference>
<feature type="region of interest" description="Disordered" evidence="2">
    <location>
        <begin position="30"/>
        <end position="52"/>
    </location>
</feature>
<dbReference type="InterPro" id="IPR006855">
    <property type="entry name" value="Vertebrate-like_GNAT_dom"/>
</dbReference>
<dbReference type="Pfam" id="PF04768">
    <property type="entry name" value="NAT"/>
    <property type="match status" value="1"/>
</dbReference>
<reference evidence="4 6" key="2">
    <citation type="journal article" date="2013" name="Nature">
        <title>Insights into bilaterian evolution from three spiralian genomes.</title>
        <authorList>
            <person name="Simakov O."/>
            <person name="Marletaz F."/>
            <person name="Cho S.J."/>
            <person name="Edsinger-Gonzales E."/>
            <person name="Havlak P."/>
            <person name="Hellsten U."/>
            <person name="Kuo D.H."/>
            <person name="Larsson T."/>
            <person name="Lv J."/>
            <person name="Arendt D."/>
            <person name="Savage R."/>
            <person name="Osoegawa K."/>
            <person name="de Jong P."/>
            <person name="Grimwood J."/>
            <person name="Chapman J.A."/>
            <person name="Shapiro H."/>
            <person name="Aerts A."/>
            <person name="Otillar R.P."/>
            <person name="Terry A.Y."/>
            <person name="Boore J.L."/>
            <person name="Grigoriev I.V."/>
            <person name="Lindberg D.R."/>
            <person name="Seaver E.C."/>
            <person name="Weisblat D.A."/>
            <person name="Putnam N.H."/>
            <person name="Rokhsar D.S."/>
        </authorList>
    </citation>
    <scope>NUCLEOTIDE SEQUENCE</scope>
    <source>
        <strain evidence="4 6">I ESC-2004</strain>
    </source>
</reference>